<sequence>LLFAAAVVSAVYLVRRKRSLRAHDQRIIQFDTLQNEEEYGV</sequence>
<reference evidence="1" key="1">
    <citation type="submission" date="2016-06" db="UniProtKB">
        <authorList>
            <consortium name="WormBaseParasite"/>
        </authorList>
    </citation>
    <scope>IDENTIFICATION</scope>
</reference>
<dbReference type="AlphaFoldDB" id="A0A183DTP4"/>
<proteinExistence type="predicted"/>
<organism evidence="1">
    <name type="scientific">Gongylonema pulchrum</name>
    <dbReference type="NCBI Taxonomy" id="637853"/>
    <lineage>
        <taxon>Eukaryota</taxon>
        <taxon>Metazoa</taxon>
        <taxon>Ecdysozoa</taxon>
        <taxon>Nematoda</taxon>
        <taxon>Chromadorea</taxon>
        <taxon>Rhabditida</taxon>
        <taxon>Spirurina</taxon>
        <taxon>Spiruromorpha</taxon>
        <taxon>Spiruroidea</taxon>
        <taxon>Gongylonematidae</taxon>
        <taxon>Gongylonema</taxon>
    </lineage>
</organism>
<accession>A0A183DTP4</accession>
<dbReference type="WBParaSite" id="GPUH_0001209901-mRNA-1">
    <property type="protein sequence ID" value="GPUH_0001209901-mRNA-1"/>
    <property type="gene ID" value="GPUH_0001209901"/>
</dbReference>
<evidence type="ECO:0000313" key="1">
    <source>
        <dbReference type="WBParaSite" id="GPUH_0001209901-mRNA-1"/>
    </source>
</evidence>
<protein>
    <submittedName>
        <fullName evidence="1">LPXTG cell wall anchor domain-containing protein</fullName>
    </submittedName>
</protein>
<name>A0A183DTP4_9BILA</name>